<dbReference type="PANTHER" id="PTHR11106">
    <property type="entry name" value="GANGLIOSIDE INDUCED DIFFERENTIATION ASSOCIATED PROTEIN 2-RELATED"/>
    <property type="match status" value="1"/>
</dbReference>
<dbReference type="Gene3D" id="3.40.220.10">
    <property type="entry name" value="Leucine Aminopeptidase, subunit E, domain 1"/>
    <property type="match status" value="1"/>
</dbReference>
<reference evidence="4" key="1">
    <citation type="journal article" date="2006" name="PLoS Biol.">
        <title>Macronuclear genome sequence of the ciliate Tetrahymena thermophila, a model eukaryote.</title>
        <authorList>
            <person name="Eisen J.A."/>
            <person name="Coyne R.S."/>
            <person name="Wu M."/>
            <person name="Wu D."/>
            <person name="Thiagarajan M."/>
            <person name="Wortman J.R."/>
            <person name="Badger J.H."/>
            <person name="Ren Q."/>
            <person name="Amedeo P."/>
            <person name="Jones K.M."/>
            <person name="Tallon L.J."/>
            <person name="Delcher A.L."/>
            <person name="Salzberg S.L."/>
            <person name="Silva J.C."/>
            <person name="Haas B.J."/>
            <person name="Majoros W.H."/>
            <person name="Farzad M."/>
            <person name="Carlton J.M."/>
            <person name="Smith R.K. Jr."/>
            <person name="Garg J."/>
            <person name="Pearlman R.E."/>
            <person name="Karrer K.M."/>
            <person name="Sun L."/>
            <person name="Manning G."/>
            <person name="Elde N.C."/>
            <person name="Turkewitz A.P."/>
            <person name="Asai D.J."/>
            <person name="Wilkes D.E."/>
            <person name="Wang Y."/>
            <person name="Cai H."/>
            <person name="Collins K."/>
            <person name="Stewart B.A."/>
            <person name="Lee S.R."/>
            <person name="Wilamowska K."/>
            <person name="Weinberg Z."/>
            <person name="Ruzzo W.L."/>
            <person name="Wloga D."/>
            <person name="Gaertig J."/>
            <person name="Frankel J."/>
            <person name="Tsao C.-C."/>
            <person name="Gorovsky M.A."/>
            <person name="Keeling P.J."/>
            <person name="Waller R.F."/>
            <person name="Patron N.J."/>
            <person name="Cherry J.M."/>
            <person name="Stover N.A."/>
            <person name="Krieger C.J."/>
            <person name="del Toro C."/>
            <person name="Ryder H.F."/>
            <person name="Williamson S.C."/>
            <person name="Barbeau R.A."/>
            <person name="Hamilton E.P."/>
            <person name="Orias E."/>
        </authorList>
    </citation>
    <scope>NUCLEOTIDE SEQUENCE [LARGE SCALE GENOMIC DNA]</scope>
    <source>
        <strain evidence="4">SB210</strain>
    </source>
</reference>
<dbReference type="InterPro" id="IPR002589">
    <property type="entry name" value="Macro_dom"/>
</dbReference>
<dbReference type="KEGG" id="tet:TTHERM_00141050"/>
<feature type="region of interest" description="Disordered" evidence="1">
    <location>
        <begin position="225"/>
        <end position="254"/>
    </location>
</feature>
<dbReference type="EMBL" id="GG662793">
    <property type="protein sequence ID" value="EAR90797.2"/>
    <property type="molecule type" value="Genomic_DNA"/>
</dbReference>
<feature type="compositionally biased region" description="Polar residues" evidence="1">
    <location>
        <begin position="244"/>
        <end position="254"/>
    </location>
</feature>
<dbReference type="InParanoid" id="I7M793"/>
<protein>
    <submittedName>
        <fullName evidence="3">Appr-1-P processing enzyme family protein</fullName>
    </submittedName>
</protein>
<name>I7M793_TETTS</name>
<proteinExistence type="predicted"/>
<gene>
    <name evidence="3" type="ORF">TTHERM_00141050</name>
</gene>
<dbReference type="PANTHER" id="PTHR11106:SF111">
    <property type="entry name" value="MACRO DOMAIN-CONTAINING PROTEIN"/>
    <property type="match status" value="1"/>
</dbReference>
<evidence type="ECO:0000256" key="1">
    <source>
        <dbReference type="SAM" id="MobiDB-lite"/>
    </source>
</evidence>
<keyword evidence="4" id="KW-1185">Reference proteome</keyword>
<dbReference type="eggNOG" id="ENOG502T20I">
    <property type="taxonomic scope" value="Eukaryota"/>
</dbReference>
<evidence type="ECO:0000313" key="3">
    <source>
        <dbReference type="EMBL" id="EAR90797.2"/>
    </source>
</evidence>
<dbReference type="OrthoDB" id="288418at2759"/>
<dbReference type="GeneID" id="7827471"/>
<accession>I7M793</accession>
<dbReference type="RefSeq" id="XP_001011042.2">
    <property type="nucleotide sequence ID" value="XM_001011042.2"/>
</dbReference>
<dbReference type="InterPro" id="IPR043472">
    <property type="entry name" value="Macro_dom-like"/>
</dbReference>
<dbReference type="PROSITE" id="PS51154">
    <property type="entry name" value="MACRO"/>
    <property type="match status" value="1"/>
</dbReference>
<organism evidence="3 4">
    <name type="scientific">Tetrahymena thermophila (strain SB210)</name>
    <dbReference type="NCBI Taxonomy" id="312017"/>
    <lineage>
        <taxon>Eukaryota</taxon>
        <taxon>Sar</taxon>
        <taxon>Alveolata</taxon>
        <taxon>Ciliophora</taxon>
        <taxon>Intramacronucleata</taxon>
        <taxon>Oligohymenophorea</taxon>
        <taxon>Hymenostomatida</taxon>
        <taxon>Tetrahymenina</taxon>
        <taxon>Tetrahymenidae</taxon>
        <taxon>Tetrahymena</taxon>
    </lineage>
</organism>
<dbReference type="Pfam" id="PF01661">
    <property type="entry name" value="Macro"/>
    <property type="match status" value="1"/>
</dbReference>
<evidence type="ECO:0000313" key="4">
    <source>
        <dbReference type="Proteomes" id="UP000009168"/>
    </source>
</evidence>
<feature type="compositionally biased region" description="Basic and acidic residues" evidence="1">
    <location>
        <begin position="227"/>
        <end position="237"/>
    </location>
</feature>
<dbReference type="Proteomes" id="UP000009168">
    <property type="component" value="Unassembled WGS sequence"/>
</dbReference>
<evidence type="ECO:0000259" key="2">
    <source>
        <dbReference type="PROSITE" id="PS51154"/>
    </source>
</evidence>
<sequence>MGNCCQKRKDKPQQNELVIQKNVKDIEIIILKGNICNENIDCIVNWVDCFLMNERTYILKQALNDKLKKELDSVKHSKGILTLNDCFITSPGKLQNTKKIIHSTLPLWRGGHEKELQYFEESITQCIQLAINQNMSSIGFTQDSSDIFGIPLQDCAEILIQSFYRFATFKDTSIKRVYFIHQDSSAIQVYKNKLLKVIGEPVEDIKSVYSDKLKEFYFSNYSEGCDEETRKSNGRMEDFDDLEANNSSHNLVCK</sequence>
<dbReference type="AlphaFoldDB" id="I7M793"/>
<feature type="domain" description="Macro" evidence="2">
    <location>
        <begin position="15"/>
        <end position="198"/>
    </location>
</feature>
<dbReference type="SUPFAM" id="SSF52949">
    <property type="entry name" value="Macro domain-like"/>
    <property type="match status" value="1"/>
</dbReference>